<dbReference type="RefSeq" id="WP_145070179.1">
    <property type="nucleotide sequence ID" value="NZ_CP036287.1"/>
</dbReference>
<evidence type="ECO:0000313" key="10">
    <source>
        <dbReference type="EMBL" id="QDU69874.1"/>
    </source>
</evidence>
<dbReference type="SUPFAM" id="SSF52172">
    <property type="entry name" value="CheY-like"/>
    <property type="match status" value="1"/>
</dbReference>
<dbReference type="AlphaFoldDB" id="A0A518BSC9"/>
<dbReference type="InterPro" id="IPR011006">
    <property type="entry name" value="CheY-like_superfamily"/>
</dbReference>
<dbReference type="Pfam" id="PF00072">
    <property type="entry name" value="Response_reg"/>
    <property type="match status" value="1"/>
</dbReference>
<keyword evidence="11" id="KW-1185">Reference proteome</keyword>
<dbReference type="PROSITE" id="PS50122">
    <property type="entry name" value="CHEB"/>
    <property type="match status" value="1"/>
</dbReference>
<dbReference type="PANTHER" id="PTHR42872:SF6">
    <property type="entry name" value="PROTEIN-GLUTAMATE METHYLESTERASE_PROTEIN-GLUTAMINE GLUTAMINASE"/>
    <property type="match status" value="1"/>
</dbReference>
<evidence type="ECO:0000256" key="6">
    <source>
        <dbReference type="PROSITE-ProRule" id="PRU00050"/>
    </source>
</evidence>
<evidence type="ECO:0000259" key="9">
    <source>
        <dbReference type="PROSITE" id="PS50122"/>
    </source>
</evidence>
<evidence type="ECO:0000256" key="7">
    <source>
        <dbReference type="PROSITE-ProRule" id="PRU00169"/>
    </source>
</evidence>
<dbReference type="NCBIfam" id="NF009206">
    <property type="entry name" value="PRK12555.1"/>
    <property type="match status" value="1"/>
</dbReference>
<evidence type="ECO:0000256" key="1">
    <source>
        <dbReference type="ARBA" id="ARBA00022490"/>
    </source>
</evidence>
<dbReference type="InterPro" id="IPR000673">
    <property type="entry name" value="Sig_transdc_resp-reg_Me-estase"/>
</dbReference>
<dbReference type="GO" id="GO:0000156">
    <property type="term" value="F:phosphorelay response regulator activity"/>
    <property type="evidence" value="ECO:0007669"/>
    <property type="project" value="InterPro"/>
</dbReference>
<keyword evidence="5 7" id="KW-0597">Phosphoprotein</keyword>
<dbReference type="InterPro" id="IPR001789">
    <property type="entry name" value="Sig_transdc_resp-reg_receiver"/>
</dbReference>
<comment type="function">
    <text evidence="5">Involved in chemotaxis. Part of a chemotaxis signal transduction system that modulates chemotaxis in response to various stimuli. Catalyzes the demethylation of specific methylglutamate residues introduced into the chemoreceptors (methyl-accepting chemotaxis proteins or MCP) by CheR. Also mediates the irreversible deamidation of specific glutamine residues to glutamic acid.</text>
</comment>
<feature type="modified residue" description="4-aspartylphosphate" evidence="5 7">
    <location>
        <position position="60"/>
    </location>
</feature>
<comment type="similarity">
    <text evidence="5">Belongs to the CheB family.</text>
</comment>
<dbReference type="EC" id="3.1.1.61" evidence="5"/>
<feature type="active site" evidence="5 6">
    <location>
        <position position="291"/>
    </location>
</feature>
<dbReference type="EC" id="3.5.1.44" evidence="5"/>
<dbReference type="InterPro" id="IPR008248">
    <property type="entry name" value="CheB-like"/>
</dbReference>
<feature type="active site" evidence="5 6">
    <location>
        <position position="169"/>
    </location>
</feature>
<comment type="catalytic activity">
    <reaction evidence="4 5">
        <text>[protein]-L-glutamate 5-O-methyl ester + H2O = L-glutamyl-[protein] + methanol + H(+)</text>
        <dbReference type="Rhea" id="RHEA:23236"/>
        <dbReference type="Rhea" id="RHEA-COMP:10208"/>
        <dbReference type="Rhea" id="RHEA-COMP:10311"/>
        <dbReference type="ChEBI" id="CHEBI:15377"/>
        <dbReference type="ChEBI" id="CHEBI:15378"/>
        <dbReference type="ChEBI" id="CHEBI:17790"/>
        <dbReference type="ChEBI" id="CHEBI:29973"/>
        <dbReference type="ChEBI" id="CHEBI:82795"/>
        <dbReference type="EC" id="3.1.1.61"/>
    </reaction>
</comment>
<dbReference type="SMART" id="SM00448">
    <property type="entry name" value="REC"/>
    <property type="match status" value="1"/>
</dbReference>
<dbReference type="EMBL" id="CP036287">
    <property type="protein sequence ID" value="QDU69874.1"/>
    <property type="molecule type" value="Genomic_DNA"/>
</dbReference>
<evidence type="ECO:0000256" key="3">
    <source>
        <dbReference type="ARBA" id="ARBA00022801"/>
    </source>
</evidence>
<dbReference type="PIRSF" id="PIRSF000876">
    <property type="entry name" value="RR_chemtxs_CheB"/>
    <property type="match status" value="1"/>
</dbReference>
<sequence>MTDPNRPVRVLIVDDSAVVRQVFTKELSKDPGIEIVGTAANPYIARDKVVELKPDVITLDVEMPRMDGIAFLRKLMQFQPVPTIVVSSLTEAKGPMALEALRAGAVDVMCKPGSAYTVGEMSVDLAERIKIAAKIKVEPRRSSEGKHASPIARTALARTTNKIIAIGTSTGGTEALRRILPAFPKNCPGIVIVQHMPEQFTSSFAQSLDRDCEIEVHEAIDGELVTPGKAIVAQGAHHLLLRRSGGDYHAQVKPGPLVSRHRPSVDVLMHSVAAAAGANAVGVMMTGMGRDGAEGMKAMFDAGAHTVVQNEATCVVYGMPKRAVELGGAREIVPLDEIPNAVMRAVNDARSAA</sequence>
<feature type="active site" evidence="5 6">
    <location>
        <position position="195"/>
    </location>
</feature>
<dbReference type="GO" id="GO:0006935">
    <property type="term" value="P:chemotaxis"/>
    <property type="evidence" value="ECO:0007669"/>
    <property type="project" value="UniProtKB-UniRule"/>
</dbReference>
<feature type="domain" description="CheB-type methylesterase" evidence="9">
    <location>
        <begin position="157"/>
        <end position="349"/>
    </location>
</feature>
<dbReference type="KEGG" id="pbap:Pla133_49970"/>
<evidence type="ECO:0000256" key="2">
    <source>
        <dbReference type="ARBA" id="ARBA00022500"/>
    </source>
</evidence>
<comment type="domain">
    <text evidence="5">Contains a C-terminal catalytic domain, and an N-terminal region which modulates catalytic activity.</text>
</comment>
<organism evidence="10 11">
    <name type="scientific">Engelhardtia mirabilis</name>
    <dbReference type="NCBI Taxonomy" id="2528011"/>
    <lineage>
        <taxon>Bacteria</taxon>
        <taxon>Pseudomonadati</taxon>
        <taxon>Planctomycetota</taxon>
        <taxon>Planctomycetia</taxon>
        <taxon>Planctomycetia incertae sedis</taxon>
        <taxon>Engelhardtia</taxon>
    </lineage>
</organism>
<keyword evidence="2 5" id="KW-0145">Chemotaxis</keyword>
<dbReference type="InterPro" id="IPR035909">
    <property type="entry name" value="CheB_C"/>
</dbReference>
<comment type="subcellular location">
    <subcellularLocation>
        <location evidence="5">Cytoplasm</location>
    </subcellularLocation>
</comment>
<evidence type="ECO:0000313" key="11">
    <source>
        <dbReference type="Proteomes" id="UP000316921"/>
    </source>
</evidence>
<dbReference type="PROSITE" id="PS50110">
    <property type="entry name" value="RESPONSE_REGULATORY"/>
    <property type="match status" value="1"/>
</dbReference>
<protein>
    <recommendedName>
        <fullName evidence="5">Protein-glutamate methylesterase/protein-glutamine glutaminase</fullName>
        <ecNumber evidence="5">3.1.1.61</ecNumber>
        <ecNumber evidence="5">3.5.1.44</ecNumber>
    </recommendedName>
</protein>
<dbReference type="GO" id="GO:0050568">
    <property type="term" value="F:protein-glutamine glutaminase activity"/>
    <property type="evidence" value="ECO:0007669"/>
    <property type="project" value="UniProtKB-UniRule"/>
</dbReference>
<dbReference type="CDD" id="cd16432">
    <property type="entry name" value="CheB_Rec"/>
    <property type="match status" value="1"/>
</dbReference>
<dbReference type="Pfam" id="PF01339">
    <property type="entry name" value="CheB_methylest"/>
    <property type="match status" value="1"/>
</dbReference>
<comment type="catalytic activity">
    <reaction evidence="5">
        <text>L-glutaminyl-[protein] + H2O = L-glutamyl-[protein] + NH4(+)</text>
        <dbReference type="Rhea" id="RHEA:16441"/>
        <dbReference type="Rhea" id="RHEA-COMP:10207"/>
        <dbReference type="Rhea" id="RHEA-COMP:10208"/>
        <dbReference type="ChEBI" id="CHEBI:15377"/>
        <dbReference type="ChEBI" id="CHEBI:28938"/>
        <dbReference type="ChEBI" id="CHEBI:29973"/>
        <dbReference type="ChEBI" id="CHEBI:30011"/>
        <dbReference type="EC" id="3.5.1.44"/>
    </reaction>
</comment>
<accession>A0A518BSC9</accession>
<dbReference type="Gene3D" id="3.40.50.2300">
    <property type="match status" value="1"/>
</dbReference>
<dbReference type="Gene3D" id="3.40.50.180">
    <property type="entry name" value="Methylesterase CheB, C-terminal domain"/>
    <property type="match status" value="1"/>
</dbReference>
<keyword evidence="1 5" id="KW-0963">Cytoplasm</keyword>
<dbReference type="PANTHER" id="PTHR42872">
    <property type="entry name" value="PROTEIN-GLUTAMATE METHYLESTERASE/PROTEIN-GLUTAMINE GLUTAMINASE"/>
    <property type="match status" value="1"/>
</dbReference>
<evidence type="ECO:0000259" key="8">
    <source>
        <dbReference type="PROSITE" id="PS50110"/>
    </source>
</evidence>
<name>A0A518BSC9_9BACT</name>
<feature type="domain" description="Response regulatory" evidence="8">
    <location>
        <begin position="9"/>
        <end position="126"/>
    </location>
</feature>
<evidence type="ECO:0000256" key="4">
    <source>
        <dbReference type="ARBA" id="ARBA00048267"/>
    </source>
</evidence>
<dbReference type="Proteomes" id="UP000316921">
    <property type="component" value="Chromosome"/>
</dbReference>
<gene>
    <name evidence="5 10" type="primary">cheB</name>
    <name evidence="10" type="ORF">Pla133_49970</name>
</gene>
<reference evidence="10 11" key="1">
    <citation type="submission" date="2019-02" db="EMBL/GenBank/DDBJ databases">
        <title>Deep-cultivation of Planctomycetes and their phenomic and genomic characterization uncovers novel biology.</title>
        <authorList>
            <person name="Wiegand S."/>
            <person name="Jogler M."/>
            <person name="Boedeker C."/>
            <person name="Pinto D."/>
            <person name="Vollmers J."/>
            <person name="Rivas-Marin E."/>
            <person name="Kohn T."/>
            <person name="Peeters S.H."/>
            <person name="Heuer A."/>
            <person name="Rast P."/>
            <person name="Oberbeckmann S."/>
            <person name="Bunk B."/>
            <person name="Jeske O."/>
            <person name="Meyerdierks A."/>
            <person name="Storesund J.E."/>
            <person name="Kallscheuer N."/>
            <person name="Luecker S."/>
            <person name="Lage O.M."/>
            <person name="Pohl T."/>
            <person name="Merkel B.J."/>
            <person name="Hornburger P."/>
            <person name="Mueller R.-W."/>
            <person name="Bruemmer F."/>
            <person name="Labrenz M."/>
            <person name="Spormann A.M."/>
            <person name="Op den Camp H."/>
            <person name="Overmann J."/>
            <person name="Amann R."/>
            <person name="Jetten M.S.M."/>
            <person name="Mascher T."/>
            <person name="Medema M.H."/>
            <person name="Devos D.P."/>
            <person name="Kaster A.-K."/>
            <person name="Ovreas L."/>
            <person name="Rohde M."/>
            <person name="Galperin M.Y."/>
            <person name="Jogler C."/>
        </authorList>
    </citation>
    <scope>NUCLEOTIDE SEQUENCE [LARGE SCALE GENOMIC DNA]</scope>
    <source>
        <strain evidence="10 11">Pla133</strain>
    </source>
</reference>
<dbReference type="GO" id="GO:0005737">
    <property type="term" value="C:cytoplasm"/>
    <property type="evidence" value="ECO:0007669"/>
    <property type="project" value="UniProtKB-SubCell"/>
</dbReference>
<keyword evidence="3 5" id="KW-0378">Hydrolase</keyword>
<dbReference type="GO" id="GO:0008984">
    <property type="term" value="F:protein-glutamate methylesterase activity"/>
    <property type="evidence" value="ECO:0007669"/>
    <property type="project" value="UniProtKB-UniRule"/>
</dbReference>
<dbReference type="HAMAP" id="MF_00099">
    <property type="entry name" value="CheB_chemtxs"/>
    <property type="match status" value="1"/>
</dbReference>
<dbReference type="CDD" id="cd17541">
    <property type="entry name" value="REC_CheB-like"/>
    <property type="match status" value="1"/>
</dbReference>
<evidence type="ECO:0000256" key="5">
    <source>
        <dbReference type="HAMAP-Rule" id="MF_00099"/>
    </source>
</evidence>
<comment type="PTM">
    <text evidence="5">Phosphorylated by CheA. Phosphorylation of the N-terminal regulatory domain activates the methylesterase activity.</text>
</comment>
<dbReference type="SUPFAM" id="SSF52738">
    <property type="entry name" value="Methylesterase CheB, C-terminal domain"/>
    <property type="match status" value="1"/>
</dbReference>
<dbReference type="NCBIfam" id="NF001965">
    <property type="entry name" value="PRK00742.1"/>
    <property type="match status" value="1"/>
</dbReference>
<proteinExistence type="inferred from homology"/>